<evidence type="ECO:0000256" key="14">
    <source>
        <dbReference type="PROSITE-ProRule" id="PRU00302"/>
    </source>
</evidence>
<feature type="region of interest" description="Disordered" evidence="16">
    <location>
        <begin position="873"/>
        <end position="928"/>
    </location>
</feature>
<dbReference type="GO" id="GO:0072534">
    <property type="term" value="C:perineuronal net"/>
    <property type="evidence" value="ECO:0007669"/>
    <property type="project" value="TreeGrafter"/>
</dbReference>
<feature type="region of interest" description="Disordered" evidence="16">
    <location>
        <begin position="1080"/>
        <end position="1105"/>
    </location>
</feature>
<dbReference type="InterPro" id="IPR036179">
    <property type="entry name" value="Ig-like_dom_sf"/>
</dbReference>
<dbReference type="FunFam" id="3.10.100.10:FF:000011">
    <property type="entry name" value="Aggrecan core protein"/>
    <property type="match status" value="1"/>
</dbReference>
<dbReference type="SMART" id="SM00032">
    <property type="entry name" value="CCP"/>
    <property type="match status" value="1"/>
</dbReference>
<feature type="region of interest" description="Disordered" evidence="16">
    <location>
        <begin position="1335"/>
        <end position="1367"/>
    </location>
</feature>
<dbReference type="CDD" id="cd00033">
    <property type="entry name" value="CCP"/>
    <property type="match status" value="1"/>
</dbReference>
<keyword evidence="6" id="KW-0732">Signal</keyword>
<comment type="caution">
    <text evidence="14">Lacks conserved residue(s) required for the propagation of feature annotation.</text>
</comment>
<evidence type="ECO:0000256" key="15">
    <source>
        <dbReference type="PROSITE-ProRule" id="PRU00323"/>
    </source>
</evidence>
<dbReference type="CDD" id="cd03520">
    <property type="entry name" value="Link_domain_CSPGs_modules_2_4"/>
    <property type="match status" value="2"/>
</dbReference>
<dbReference type="InterPro" id="IPR007110">
    <property type="entry name" value="Ig-like_dom"/>
</dbReference>
<dbReference type="Pfam" id="PF00059">
    <property type="entry name" value="Lectin_C"/>
    <property type="match status" value="1"/>
</dbReference>
<keyword evidence="9 14" id="KW-1015">Disulfide bond</keyword>
<feature type="disulfide bond" evidence="15">
    <location>
        <begin position="585"/>
        <end position="606"/>
    </location>
</feature>
<dbReference type="InterPro" id="IPR001304">
    <property type="entry name" value="C-type_lectin-like"/>
</dbReference>
<name>A0AA47P9J7_MERPO</name>
<protein>
    <recommendedName>
        <fullName evidence="12">Aggrecan core protein</fullName>
    </recommendedName>
    <alternativeName>
        <fullName evidence="13">Cartilage-specific proteoglycan core protein</fullName>
    </alternativeName>
</protein>
<evidence type="ECO:0000259" key="20">
    <source>
        <dbReference type="PROSITE" id="PS50963"/>
    </source>
</evidence>
<dbReference type="PANTHER" id="PTHR22804:SF42">
    <property type="entry name" value="AGGRECAN CORE PROTEIN"/>
    <property type="match status" value="1"/>
</dbReference>
<dbReference type="SMART" id="SM00445">
    <property type="entry name" value="LINK"/>
    <property type="match status" value="4"/>
</dbReference>
<dbReference type="InterPro" id="IPR035976">
    <property type="entry name" value="Sushi/SCR/CCP_sf"/>
</dbReference>
<keyword evidence="5" id="KW-0479">Metal-binding</keyword>
<evidence type="ECO:0000256" key="13">
    <source>
        <dbReference type="ARBA" id="ARBA00042947"/>
    </source>
</evidence>
<keyword evidence="4" id="KW-0272">Extracellular matrix</keyword>
<dbReference type="PROSITE" id="PS50923">
    <property type="entry name" value="SUSHI"/>
    <property type="match status" value="1"/>
</dbReference>
<feature type="compositionally biased region" description="Low complexity" evidence="16">
    <location>
        <begin position="880"/>
        <end position="902"/>
    </location>
</feature>
<keyword evidence="7" id="KW-0677">Repeat</keyword>
<feature type="domain" description="Sushi" evidence="19">
    <location>
        <begin position="1265"/>
        <end position="1326"/>
    </location>
</feature>
<dbReference type="GO" id="GO:0046872">
    <property type="term" value="F:metal ion binding"/>
    <property type="evidence" value="ECO:0007669"/>
    <property type="project" value="UniProtKB-KW"/>
</dbReference>
<evidence type="ECO:0000313" key="21">
    <source>
        <dbReference type="EMBL" id="KAK0153395.1"/>
    </source>
</evidence>
<feature type="domain" description="Link" evidence="20">
    <location>
        <begin position="541"/>
        <end position="638"/>
    </location>
</feature>
<dbReference type="Proteomes" id="UP001174136">
    <property type="component" value="Unassembled WGS sequence"/>
</dbReference>
<keyword evidence="10" id="KW-0325">Glycoprotein</keyword>
<keyword evidence="11" id="KW-0393">Immunoglobulin domain</keyword>
<feature type="region of interest" description="Disordered" evidence="16">
    <location>
        <begin position="705"/>
        <end position="843"/>
    </location>
</feature>
<dbReference type="PROSITE" id="PS50835">
    <property type="entry name" value="IG_LIKE"/>
    <property type="match status" value="1"/>
</dbReference>
<organism evidence="21 22">
    <name type="scientific">Merluccius polli</name>
    <name type="common">Benguela hake</name>
    <name type="synonym">Merluccius cadenati</name>
    <dbReference type="NCBI Taxonomy" id="89951"/>
    <lineage>
        <taxon>Eukaryota</taxon>
        <taxon>Metazoa</taxon>
        <taxon>Chordata</taxon>
        <taxon>Craniata</taxon>
        <taxon>Vertebrata</taxon>
        <taxon>Euteleostomi</taxon>
        <taxon>Actinopterygii</taxon>
        <taxon>Neopterygii</taxon>
        <taxon>Teleostei</taxon>
        <taxon>Neoteleostei</taxon>
        <taxon>Acanthomorphata</taxon>
        <taxon>Zeiogadaria</taxon>
        <taxon>Gadariae</taxon>
        <taxon>Gadiformes</taxon>
        <taxon>Gadoidei</taxon>
        <taxon>Merlucciidae</taxon>
        <taxon>Merluccius</taxon>
    </lineage>
</organism>
<dbReference type="SUPFAM" id="SSF56436">
    <property type="entry name" value="C-type lectin-like"/>
    <property type="match status" value="5"/>
</dbReference>
<feature type="compositionally biased region" description="Low complexity" evidence="16">
    <location>
        <begin position="823"/>
        <end position="839"/>
    </location>
</feature>
<evidence type="ECO:0000256" key="9">
    <source>
        <dbReference type="ARBA" id="ARBA00023157"/>
    </source>
</evidence>
<feature type="disulfide bond" evidence="14">
    <location>
        <begin position="1297"/>
        <end position="1324"/>
    </location>
</feature>
<evidence type="ECO:0000256" key="7">
    <source>
        <dbReference type="ARBA" id="ARBA00022737"/>
    </source>
</evidence>
<evidence type="ECO:0000256" key="3">
    <source>
        <dbReference type="ARBA" id="ARBA00022525"/>
    </source>
</evidence>
<dbReference type="SUPFAM" id="SSF57535">
    <property type="entry name" value="Complement control module/SCR domain"/>
    <property type="match status" value="1"/>
</dbReference>
<feature type="disulfide bond" evidence="15">
    <location>
        <begin position="206"/>
        <end position="227"/>
    </location>
</feature>
<dbReference type="PROSITE" id="PS50963">
    <property type="entry name" value="LINK_2"/>
    <property type="match status" value="4"/>
</dbReference>
<dbReference type="GO" id="GO:0045202">
    <property type="term" value="C:synapse"/>
    <property type="evidence" value="ECO:0007669"/>
    <property type="project" value="TreeGrafter"/>
</dbReference>
<dbReference type="GO" id="GO:0002052">
    <property type="term" value="P:positive regulation of neuroblast proliferation"/>
    <property type="evidence" value="ECO:0007669"/>
    <property type="project" value="TreeGrafter"/>
</dbReference>
<feature type="region of interest" description="Disordered" evidence="16">
    <location>
        <begin position="957"/>
        <end position="1002"/>
    </location>
</feature>
<feature type="region of interest" description="Disordered" evidence="16">
    <location>
        <begin position="1021"/>
        <end position="1068"/>
    </location>
</feature>
<dbReference type="GO" id="GO:0010001">
    <property type="term" value="P:glial cell differentiation"/>
    <property type="evidence" value="ECO:0007669"/>
    <property type="project" value="TreeGrafter"/>
</dbReference>
<dbReference type="GO" id="GO:0005615">
    <property type="term" value="C:extracellular space"/>
    <property type="evidence" value="ECO:0007669"/>
    <property type="project" value="TreeGrafter"/>
</dbReference>
<sequence>MQEDKGSLEQQGSVLHKVTMTPLLVLCVCLPYIMATTTFEDHDGLDGTLSVSIPVETALRPLLGGKVVVPCYFQDNGAKEPGVDATPAPLSHRIKWSYITQKKITTILVASGGTVAVETEYLDRVTMVNYPLVSTDATIEVTELRARDSGTYRCEVMHGIVFHYRAITTRYTLTFEKAKAACVQNSATIATPAQLQAAFDDGYHQCDAGWLSDQTVRYPIHEPRNGCYGDKEDFPGVRTYGVREVNETYDVYCFAEKMSGRVFYSFSMEKFTFYEAGDQCGKLGARLANTGELYLAWKDGMDVCSAGWLGDRSVRYPINIARPQCGGGLLGVRTVYLHPNQTGYPYPDSRYDAICYQSDSSKGTKPAVLTTPFPDIVPMTPGPVAHPSHTTPSQEAHGEVVTLSPLPIPPPSETVTVATGTTGHGVHLTDDEDAPMGPKGVVFHYRAITGRYTLTFLEAQVACKSIGATVASPRQLHAAYQKGLHHCDAGWLRDQTVRYPIVSPRGNCAGNLEHLPGVRSYGLRAASERYDVYCYVDHLPGKVFYTSDYDSFSYEEAVQHCEKLNTTLATTGQLYAAWNQGLDKCRPGWLLDRSVRYPITSPRAHCGGGQAGVHIIYAFPNRTGFPDQHSRYDAYCFRAEISVVHIENETSVSKTFEEVVEELINMTIITVDKVAPTVLVPVDNETSVNTTFVVEEVMNKTAITTDQIPPTDVPIKPWPVDVSGSGSAEQHSASGSGDQTGVSGVSSASGSGSESGSGSGFQITFSGSGHMVSGEGSTSGQPQEAGEGSGAITYPSSGLGSGSGASGSGSGVGPDGQQGSGFSGFASGSGSASSASGSGDLSGSGGESFIIMVDGKLVDLSKKDQKHTEQEFGRGAIDYISGSGATSGSGSESGSAISSGSGSLSGSGMMSGSGDMSGSLGSTSGSGTSGFLSGSISGSGLPDVSFVQQDLVDLTKQPSGEQELSGSPPSGLPSGGFHSGGFSSSSSGSGLGSGTPSGEGSLAEGDVILLTDDGMMEITMRPPLQRQPEQGRGVVEISGQGSGRVSGGGSGGETDSHLHFSASGLPHQETTTQGFSIELAPGSTLDYPENPEHSQELEVEEEGRAGPTEEVYATYTAPSILLATPGVVEPPAVVDVLLGCAEGWLEFMGSCYLHFEERHTWSEAELQCQELNAHLVSITSAQEQQFVNSNAQDYQWIGLNDRDVQNEFRWTDGSPLAFENWRPNQPDSYFNSKEDCVVMIWHEAGKWNDVPCNYHLPFTCKSGPITCPAPPEVEHARPLGSDSRDRYPVDSIVRYQCEAGYTQRHLPVIRCMADGQWEEPHVECIESTDYTKGLSEAGQKKVNSHREKCSRAAPKRTYNQEPQKDPS</sequence>
<dbReference type="GO" id="GO:0005540">
    <property type="term" value="F:hyaluronic acid binding"/>
    <property type="evidence" value="ECO:0007669"/>
    <property type="project" value="InterPro"/>
</dbReference>
<dbReference type="Gene3D" id="2.60.40.10">
    <property type="entry name" value="Immunoglobulins"/>
    <property type="match status" value="1"/>
</dbReference>
<proteinExistence type="inferred from homology"/>
<feature type="disulfide bond" evidence="15">
    <location>
        <begin position="304"/>
        <end position="325"/>
    </location>
</feature>
<dbReference type="Pfam" id="PF00084">
    <property type="entry name" value="Sushi"/>
    <property type="match status" value="1"/>
</dbReference>
<evidence type="ECO:0000256" key="6">
    <source>
        <dbReference type="ARBA" id="ARBA00022729"/>
    </source>
</evidence>
<feature type="compositionally biased region" description="Gly residues" evidence="16">
    <location>
        <begin position="1040"/>
        <end position="1052"/>
    </location>
</feature>
<feature type="domain" description="C-type lectin" evidence="17">
    <location>
        <begin position="1147"/>
        <end position="1261"/>
    </location>
</feature>
<dbReference type="InterPro" id="IPR013106">
    <property type="entry name" value="Ig_V-set"/>
</dbReference>
<dbReference type="PROSITE" id="PS50041">
    <property type="entry name" value="C_TYPE_LECTIN_2"/>
    <property type="match status" value="1"/>
</dbReference>
<evidence type="ECO:0000259" key="19">
    <source>
        <dbReference type="PROSITE" id="PS50923"/>
    </source>
</evidence>
<dbReference type="InterPro" id="IPR050691">
    <property type="entry name" value="Hyaluronan_bind_Proteoglycan"/>
</dbReference>
<dbReference type="InterPro" id="IPR016187">
    <property type="entry name" value="CTDL_fold"/>
</dbReference>
<dbReference type="PANTHER" id="PTHR22804">
    <property type="entry name" value="AGGRECAN/VERSICAN PROTEOGLYCAN"/>
    <property type="match status" value="1"/>
</dbReference>
<dbReference type="PROSITE" id="PS00615">
    <property type="entry name" value="C_TYPE_LECTIN_1"/>
    <property type="match status" value="1"/>
</dbReference>
<evidence type="ECO:0000259" key="18">
    <source>
        <dbReference type="PROSITE" id="PS50835"/>
    </source>
</evidence>
<evidence type="ECO:0000256" key="1">
    <source>
        <dbReference type="ARBA" id="ARBA00004498"/>
    </source>
</evidence>
<dbReference type="InterPro" id="IPR018378">
    <property type="entry name" value="C-type_lectin_CS"/>
</dbReference>
<evidence type="ECO:0000256" key="11">
    <source>
        <dbReference type="ARBA" id="ARBA00023319"/>
    </source>
</evidence>
<dbReference type="PRINTS" id="PR01265">
    <property type="entry name" value="LINKMODULE"/>
</dbReference>
<dbReference type="CDD" id="cd03517">
    <property type="entry name" value="Link_domain_CSPGs_modules_1_3"/>
    <property type="match status" value="2"/>
</dbReference>
<keyword evidence="14" id="KW-0768">Sushi</keyword>
<dbReference type="FunFam" id="2.10.70.10:FF:000003">
    <property type="entry name" value="Versican core protein"/>
    <property type="match status" value="1"/>
</dbReference>
<dbReference type="FunFam" id="3.10.100.10:FF:000003">
    <property type="entry name" value="Versican core protein"/>
    <property type="match status" value="1"/>
</dbReference>
<evidence type="ECO:0000256" key="10">
    <source>
        <dbReference type="ARBA" id="ARBA00023180"/>
    </source>
</evidence>
<gene>
    <name evidence="21" type="primary">Acan_1</name>
    <name evidence="21" type="ORF">N1851_004903</name>
</gene>
<dbReference type="PROSITE" id="PS01241">
    <property type="entry name" value="LINK_1"/>
    <property type="match status" value="4"/>
</dbReference>
<dbReference type="SUPFAM" id="SSF48726">
    <property type="entry name" value="Immunoglobulin"/>
    <property type="match status" value="1"/>
</dbReference>
<dbReference type="Pfam" id="PF00193">
    <property type="entry name" value="Xlink"/>
    <property type="match status" value="4"/>
</dbReference>
<evidence type="ECO:0000256" key="2">
    <source>
        <dbReference type="ARBA" id="ARBA00006838"/>
    </source>
</evidence>
<keyword evidence="3" id="KW-0964">Secreted</keyword>
<comment type="similarity">
    <text evidence="2">Belongs to the aggrecan/versican proteoglycan family.</text>
</comment>
<dbReference type="GO" id="GO:0007155">
    <property type="term" value="P:cell adhesion"/>
    <property type="evidence" value="ECO:0007669"/>
    <property type="project" value="InterPro"/>
</dbReference>
<feature type="domain" description="Link" evidence="20">
    <location>
        <begin position="160"/>
        <end position="255"/>
    </location>
</feature>
<feature type="compositionally biased region" description="Low complexity" evidence="16">
    <location>
        <begin position="912"/>
        <end position="928"/>
    </location>
</feature>
<keyword evidence="22" id="KW-1185">Reference proteome</keyword>
<evidence type="ECO:0000256" key="16">
    <source>
        <dbReference type="SAM" id="MobiDB-lite"/>
    </source>
</evidence>
<dbReference type="SMART" id="SM00406">
    <property type="entry name" value="IGv"/>
    <property type="match status" value="1"/>
</dbReference>
<dbReference type="FunFam" id="3.10.100.10:FF:000002">
    <property type="entry name" value="Hyaluronan proteoglycan link protein 1"/>
    <property type="match status" value="2"/>
</dbReference>
<evidence type="ECO:0000256" key="4">
    <source>
        <dbReference type="ARBA" id="ARBA00022530"/>
    </source>
</evidence>
<dbReference type="Gene3D" id="2.10.70.10">
    <property type="entry name" value="Complement Module, domain 1"/>
    <property type="match status" value="1"/>
</dbReference>
<dbReference type="InterPro" id="IPR000436">
    <property type="entry name" value="Sushi_SCR_CCP_dom"/>
</dbReference>
<comment type="subcellular location">
    <subcellularLocation>
        <location evidence="1">Secreted</location>
        <location evidence="1">Extracellular space</location>
        <location evidence="1">Extracellular matrix</location>
    </subcellularLocation>
</comment>
<dbReference type="EMBL" id="JAOPHQ010000851">
    <property type="protein sequence ID" value="KAK0153395.1"/>
    <property type="molecule type" value="Genomic_DNA"/>
</dbReference>
<dbReference type="InterPro" id="IPR013783">
    <property type="entry name" value="Ig-like_fold"/>
</dbReference>
<dbReference type="InterPro" id="IPR000538">
    <property type="entry name" value="Link_dom"/>
</dbReference>
<feature type="compositionally biased region" description="Gly residues" evidence="16">
    <location>
        <begin position="799"/>
        <end position="822"/>
    </location>
</feature>
<evidence type="ECO:0000256" key="8">
    <source>
        <dbReference type="ARBA" id="ARBA00022974"/>
    </source>
</evidence>
<dbReference type="InterPro" id="IPR016186">
    <property type="entry name" value="C-type_lectin-like/link_sf"/>
</dbReference>
<comment type="caution">
    <text evidence="21">The sequence shown here is derived from an EMBL/GenBank/DDBJ whole genome shotgun (WGS) entry which is preliminary data.</text>
</comment>
<dbReference type="SMART" id="SM00034">
    <property type="entry name" value="CLECT"/>
    <property type="match status" value="1"/>
</dbReference>
<evidence type="ECO:0000313" key="22">
    <source>
        <dbReference type="Proteomes" id="UP001174136"/>
    </source>
</evidence>
<evidence type="ECO:0000256" key="12">
    <source>
        <dbReference type="ARBA" id="ARBA00039399"/>
    </source>
</evidence>
<feature type="compositionally biased region" description="Low complexity" evidence="16">
    <location>
        <begin position="741"/>
        <end position="752"/>
    </location>
</feature>
<evidence type="ECO:0000256" key="5">
    <source>
        <dbReference type="ARBA" id="ARBA00022723"/>
    </source>
</evidence>
<accession>A0AA47P9J7</accession>
<keyword evidence="8" id="KW-0654">Proteoglycan</keyword>
<feature type="domain" description="Ig-like" evidence="18">
    <location>
        <begin position="31"/>
        <end position="174"/>
    </location>
</feature>
<feature type="domain" description="Link" evidence="20">
    <location>
        <begin position="260"/>
        <end position="357"/>
    </location>
</feature>
<feature type="domain" description="Link" evidence="20">
    <location>
        <begin position="441"/>
        <end position="536"/>
    </location>
</feature>
<dbReference type="Gene3D" id="3.10.100.10">
    <property type="entry name" value="Mannose-Binding Protein A, subunit A"/>
    <property type="match status" value="5"/>
</dbReference>
<evidence type="ECO:0000259" key="17">
    <source>
        <dbReference type="PROSITE" id="PS50041"/>
    </source>
</evidence>
<feature type="compositionally biased region" description="Polar residues" evidence="16">
    <location>
        <begin position="724"/>
        <end position="740"/>
    </location>
</feature>
<reference evidence="21" key="1">
    <citation type="journal article" date="2023" name="Front. Mar. Sci.">
        <title>A new Merluccius polli reference genome to investigate the effects of global change in West African waters.</title>
        <authorList>
            <person name="Mateo J.L."/>
            <person name="Blanco-Fernandez C."/>
            <person name="Garcia-Vazquez E."/>
            <person name="Machado-Schiaffino G."/>
        </authorList>
    </citation>
    <scope>NUCLEOTIDE SEQUENCE</scope>
    <source>
        <strain evidence="21">C29</strain>
        <tissue evidence="21">Fin</tissue>
    </source>
</reference>
<dbReference type="GO" id="GO:0007417">
    <property type="term" value="P:central nervous system development"/>
    <property type="evidence" value="ECO:0007669"/>
    <property type="project" value="TreeGrafter"/>
</dbReference>
<feature type="disulfide bond" evidence="15">
    <location>
        <begin position="487"/>
        <end position="508"/>
    </location>
</feature>
<dbReference type="FunFam" id="3.10.100.10:FF:000009">
    <property type="entry name" value="Aggrecan core protein"/>
    <property type="match status" value="1"/>
</dbReference>
<dbReference type="GO" id="GO:0001501">
    <property type="term" value="P:skeletal system development"/>
    <property type="evidence" value="ECO:0007669"/>
    <property type="project" value="TreeGrafter"/>
</dbReference>